<dbReference type="InterPro" id="IPR001611">
    <property type="entry name" value="Leu-rich_rpt"/>
</dbReference>
<keyword evidence="8" id="KW-1133">Transmembrane helix</keyword>
<evidence type="ECO:0000256" key="7">
    <source>
        <dbReference type="ARBA" id="ARBA00022737"/>
    </source>
</evidence>
<sequence>MLSGAIPRSLGNLSSLLNLDLSRNDLSGSIPVELGQLQQLNALLLDHNNLSGILAPDLAKCFSLQVLNVSYNALHGSIPQGENFAKFPASAFLGNPNLCGAKIKRVCSWDQAKASSSLGASSICPSARARRAT</sequence>
<organism evidence="13 14">
    <name type="scientific">Marchantia polymorpha subsp. ruderalis</name>
    <dbReference type="NCBI Taxonomy" id="1480154"/>
    <lineage>
        <taxon>Eukaryota</taxon>
        <taxon>Viridiplantae</taxon>
        <taxon>Streptophyta</taxon>
        <taxon>Embryophyta</taxon>
        <taxon>Marchantiophyta</taxon>
        <taxon>Marchantiopsida</taxon>
        <taxon>Marchantiidae</taxon>
        <taxon>Marchantiales</taxon>
        <taxon>Marchantiaceae</taxon>
        <taxon>Marchantia</taxon>
    </lineage>
</organism>
<evidence type="ECO:0000256" key="8">
    <source>
        <dbReference type="ARBA" id="ARBA00022989"/>
    </source>
</evidence>
<dbReference type="Gene3D" id="3.80.10.10">
    <property type="entry name" value="Ribonuclease Inhibitor"/>
    <property type="match status" value="1"/>
</dbReference>
<dbReference type="GO" id="GO:0012505">
    <property type="term" value="C:endomembrane system"/>
    <property type="evidence" value="ECO:0007669"/>
    <property type="project" value="UniProtKB-SubCell"/>
</dbReference>
<evidence type="ECO:0000256" key="1">
    <source>
        <dbReference type="ARBA" id="ARBA00004236"/>
    </source>
</evidence>
<evidence type="ECO:0000256" key="10">
    <source>
        <dbReference type="ARBA" id="ARBA00023170"/>
    </source>
</evidence>
<evidence type="ECO:0000256" key="4">
    <source>
        <dbReference type="ARBA" id="ARBA00022475"/>
    </source>
</evidence>
<keyword evidence="11" id="KW-0325">Glycoprotein</keyword>
<dbReference type="GO" id="GO:0005886">
    <property type="term" value="C:plasma membrane"/>
    <property type="evidence" value="ECO:0007669"/>
    <property type="project" value="UniProtKB-SubCell"/>
</dbReference>
<dbReference type="EMBL" id="LVLJ01000435">
    <property type="protein sequence ID" value="OAE34253.1"/>
    <property type="molecule type" value="Genomic_DNA"/>
</dbReference>
<dbReference type="PANTHER" id="PTHR27004:SF462">
    <property type="entry name" value="LRR RECEPTOR-LIKE KINASE"/>
    <property type="match status" value="1"/>
</dbReference>
<evidence type="ECO:0000256" key="2">
    <source>
        <dbReference type="ARBA" id="ARBA00004479"/>
    </source>
</evidence>
<evidence type="ECO:0000313" key="13">
    <source>
        <dbReference type="EMBL" id="OAE34253.1"/>
    </source>
</evidence>
<evidence type="ECO:0000256" key="9">
    <source>
        <dbReference type="ARBA" id="ARBA00023136"/>
    </source>
</evidence>
<evidence type="ECO:0008006" key="15">
    <source>
        <dbReference type="Google" id="ProtNLM"/>
    </source>
</evidence>
<keyword evidence="14" id="KW-1185">Reference proteome</keyword>
<dbReference type="AlphaFoldDB" id="A0A176WNS8"/>
<comment type="subcellular location">
    <subcellularLocation>
        <location evidence="1">Cell membrane</location>
    </subcellularLocation>
    <subcellularLocation>
        <location evidence="12">Endomembrane system</location>
        <topology evidence="12">Single-pass membrane protein</topology>
    </subcellularLocation>
    <subcellularLocation>
        <location evidence="2">Membrane</location>
        <topology evidence="2">Single-pass type I membrane protein</topology>
    </subcellularLocation>
</comment>
<reference evidence="13" key="1">
    <citation type="submission" date="2016-03" db="EMBL/GenBank/DDBJ databases">
        <title>Mechanisms controlling the formation of the plant cell surface in tip-growing cells are functionally conserved among land plants.</title>
        <authorList>
            <person name="Honkanen S."/>
            <person name="Jones V.A."/>
            <person name="Morieri G."/>
            <person name="Champion C."/>
            <person name="Hetherington A.J."/>
            <person name="Kelly S."/>
            <person name="Saint-Marcoux D."/>
            <person name="Proust H."/>
            <person name="Prescott H."/>
            <person name="Dolan L."/>
        </authorList>
    </citation>
    <scope>NUCLEOTIDE SEQUENCE [LARGE SCALE GENOMIC DNA]</scope>
    <source>
        <tissue evidence="13">Whole gametophyte</tissue>
    </source>
</reference>
<dbReference type="InterPro" id="IPR032675">
    <property type="entry name" value="LRR_dom_sf"/>
</dbReference>
<accession>A0A176WNS8</accession>
<name>A0A176WNS8_MARPO</name>
<keyword evidence="6" id="KW-0812">Transmembrane</keyword>
<keyword evidence="7" id="KW-0677">Repeat</keyword>
<comment type="caution">
    <text evidence="13">The sequence shown here is derived from an EMBL/GenBank/DDBJ whole genome shotgun (WGS) entry which is preliminary data.</text>
</comment>
<gene>
    <name evidence="13" type="ORF">AXG93_4605s1170</name>
</gene>
<keyword evidence="10" id="KW-0675">Receptor</keyword>
<keyword evidence="4" id="KW-1003">Cell membrane</keyword>
<evidence type="ECO:0000256" key="11">
    <source>
        <dbReference type="ARBA" id="ARBA00023180"/>
    </source>
</evidence>
<dbReference type="Proteomes" id="UP000077202">
    <property type="component" value="Unassembled WGS sequence"/>
</dbReference>
<evidence type="ECO:0000256" key="5">
    <source>
        <dbReference type="ARBA" id="ARBA00022614"/>
    </source>
</evidence>
<dbReference type="Pfam" id="PF00560">
    <property type="entry name" value="LRR_1"/>
    <property type="match status" value="3"/>
</dbReference>
<proteinExistence type="inferred from homology"/>
<dbReference type="FunFam" id="3.80.10.10:FF:000111">
    <property type="entry name" value="LRR receptor-like serine/threonine-protein kinase ERECTA"/>
    <property type="match status" value="1"/>
</dbReference>
<evidence type="ECO:0000256" key="12">
    <source>
        <dbReference type="ARBA" id="ARBA00037847"/>
    </source>
</evidence>
<comment type="similarity">
    <text evidence="3">Belongs to the RLP family.</text>
</comment>
<evidence type="ECO:0000256" key="6">
    <source>
        <dbReference type="ARBA" id="ARBA00022692"/>
    </source>
</evidence>
<keyword evidence="5" id="KW-0433">Leucine-rich repeat</keyword>
<protein>
    <recommendedName>
        <fullName evidence="15">Leucine-rich repeat-containing N-terminal plant-type domain-containing protein</fullName>
    </recommendedName>
</protein>
<dbReference type="PANTHER" id="PTHR27004">
    <property type="entry name" value="RECEPTOR-LIKE PROTEIN 12 ISOFORM X1"/>
    <property type="match status" value="1"/>
</dbReference>
<dbReference type="SUPFAM" id="SSF52058">
    <property type="entry name" value="L domain-like"/>
    <property type="match status" value="1"/>
</dbReference>
<keyword evidence="9" id="KW-0472">Membrane</keyword>
<evidence type="ECO:0000313" key="14">
    <source>
        <dbReference type="Proteomes" id="UP000077202"/>
    </source>
</evidence>
<evidence type="ECO:0000256" key="3">
    <source>
        <dbReference type="ARBA" id="ARBA00009592"/>
    </source>
</evidence>